<dbReference type="Proteomes" id="UP000887567">
    <property type="component" value="Unplaced"/>
</dbReference>
<proteinExistence type="predicted"/>
<reference evidence="1" key="1">
    <citation type="submission" date="2022-11" db="UniProtKB">
        <authorList>
            <consortium name="EnsemblMetazoa"/>
        </authorList>
    </citation>
    <scope>IDENTIFICATION</scope>
</reference>
<dbReference type="InterPro" id="IPR027903">
    <property type="entry name" value="DUF4566"/>
</dbReference>
<sequence length="235" mass="27534">MPNTSQGNDACSRKETTVNRLREQLRRKREALADHFDYELYLAFIFKEKKKPALFKVAEVIPIMTNNYKDSIMKGVQENAYSLESSQELLDKDVVQLHATRYQSMRKDVPGCTQNVDFFLWPRNDIEKIVCHLFSRWKGDENAEFKLVQVPFDFNHSDYKKQLLHLIPRKASTGLIVSNPSQAFFLFVNRHRLQTPDNNSIYFSLSSFCLHVPQDLLTMWGPDTVDNTLLQYYQD</sequence>
<protein>
    <submittedName>
        <fullName evidence="1">Uncharacterized protein</fullName>
    </submittedName>
</protein>
<dbReference type="OrthoDB" id="9860094at2759"/>
<evidence type="ECO:0000313" key="1">
    <source>
        <dbReference type="EnsemblMetazoa" id="XP_020914814.1"/>
    </source>
</evidence>
<name>A0A913Y4U6_EXADI</name>
<dbReference type="GeneID" id="110252347"/>
<dbReference type="EnsemblMetazoa" id="XM_021059155.2">
    <property type="protein sequence ID" value="XP_020914814.1"/>
    <property type="gene ID" value="LOC110252347"/>
</dbReference>
<dbReference type="Pfam" id="PF15130">
    <property type="entry name" value="DUF4566"/>
    <property type="match status" value="1"/>
</dbReference>
<keyword evidence="2" id="KW-1185">Reference proteome</keyword>
<dbReference type="AlphaFoldDB" id="A0A913Y4U6"/>
<organism evidence="1 2">
    <name type="scientific">Exaiptasia diaphana</name>
    <name type="common">Tropical sea anemone</name>
    <name type="synonym">Aiptasia pulchella</name>
    <dbReference type="NCBI Taxonomy" id="2652724"/>
    <lineage>
        <taxon>Eukaryota</taxon>
        <taxon>Metazoa</taxon>
        <taxon>Cnidaria</taxon>
        <taxon>Anthozoa</taxon>
        <taxon>Hexacorallia</taxon>
        <taxon>Actiniaria</taxon>
        <taxon>Aiptasiidae</taxon>
        <taxon>Exaiptasia</taxon>
    </lineage>
</organism>
<dbReference type="OMA" id="SMFLFVD"/>
<accession>A0A913Y4U6</accession>
<evidence type="ECO:0000313" key="2">
    <source>
        <dbReference type="Proteomes" id="UP000887567"/>
    </source>
</evidence>
<dbReference type="KEGG" id="epa:110252347"/>
<dbReference type="RefSeq" id="XP_020914814.1">
    <property type="nucleotide sequence ID" value="XM_021059155.2"/>
</dbReference>